<organism evidence="1 2">
    <name type="scientific">Agrocybe pediades</name>
    <dbReference type="NCBI Taxonomy" id="84607"/>
    <lineage>
        <taxon>Eukaryota</taxon>
        <taxon>Fungi</taxon>
        <taxon>Dikarya</taxon>
        <taxon>Basidiomycota</taxon>
        <taxon>Agaricomycotina</taxon>
        <taxon>Agaricomycetes</taxon>
        <taxon>Agaricomycetidae</taxon>
        <taxon>Agaricales</taxon>
        <taxon>Agaricineae</taxon>
        <taxon>Strophariaceae</taxon>
        <taxon>Agrocybe</taxon>
    </lineage>
</organism>
<gene>
    <name evidence="1" type="ORF">D9613_001413</name>
</gene>
<evidence type="ECO:0000313" key="2">
    <source>
        <dbReference type="Proteomes" id="UP000521872"/>
    </source>
</evidence>
<reference evidence="1 2" key="1">
    <citation type="submission" date="2019-12" db="EMBL/GenBank/DDBJ databases">
        <authorList>
            <person name="Floudas D."/>
            <person name="Bentzer J."/>
            <person name="Ahren D."/>
            <person name="Johansson T."/>
            <person name="Persson P."/>
            <person name="Tunlid A."/>
        </authorList>
    </citation>
    <scope>NUCLEOTIDE SEQUENCE [LARGE SCALE GENOMIC DNA]</scope>
    <source>
        <strain evidence="1 2">CBS 102.39</strain>
    </source>
</reference>
<name>A0A8H4R7L8_9AGAR</name>
<keyword evidence="2" id="KW-1185">Reference proteome</keyword>
<sequence>MAVIQDLPVELLLLIFEYAYLSFEKHATDAISLPYPAHALSACRLWRTILHLNFIHLYIDEYSSTYVDQISRKIQESNPGLPLDIFVINRSVSTVYNDAEKQKEHQIIHHLMNIISPVVKRCRTLVFNLKYSSSLPLLSQDFSGPAPDLLVLKLQCRVVDGSTQLKEPTITDPFIVPKLSVLALDGLTFPDAFLLPTWASQMKGINLDTLSISHLGPIGHFNTKRLLEYCALPSRIRHLILDDLHLEPGHLSSSSQEDLNSSRSDLTKLSILNPRKLSLANMFSSPPLRAFKSRAVLPYLCLAGRNLGINHHVVPMTHHLRLEGIPVAAGMAWQGFMCAMNRYFGKKLELVQCVGLSDMHLEQVGRACERVDNLEVVVEEGNTKCLVSVEGLKKMVRVREEEFRRRAGVVDALDECEVIRLAYKNYFSPDLEKRWRPRPVPFRRLRVEGLRGVLSEEDRTWFVEKVGDFSWA</sequence>
<protein>
    <submittedName>
        <fullName evidence="1">Uncharacterized protein</fullName>
    </submittedName>
</protein>
<comment type="caution">
    <text evidence="1">The sequence shown here is derived from an EMBL/GenBank/DDBJ whole genome shotgun (WGS) entry which is preliminary data.</text>
</comment>
<dbReference type="EMBL" id="JAACJL010000001">
    <property type="protein sequence ID" value="KAF4623853.1"/>
    <property type="molecule type" value="Genomic_DNA"/>
</dbReference>
<proteinExistence type="predicted"/>
<evidence type="ECO:0000313" key="1">
    <source>
        <dbReference type="EMBL" id="KAF4623853.1"/>
    </source>
</evidence>
<dbReference type="AlphaFoldDB" id="A0A8H4R7L8"/>
<dbReference type="Proteomes" id="UP000521872">
    <property type="component" value="Unassembled WGS sequence"/>
</dbReference>
<accession>A0A8H4R7L8</accession>